<dbReference type="EMBL" id="JAJFZQ010000005">
    <property type="protein sequence ID" value="MCC3265915.1"/>
    <property type="molecule type" value="Genomic_DNA"/>
</dbReference>
<protein>
    <submittedName>
        <fullName evidence="2">Helix-turn-helix domain-containing protein</fullName>
    </submittedName>
</protein>
<dbReference type="Proteomes" id="UP001139168">
    <property type="component" value="Unassembled WGS sequence"/>
</dbReference>
<evidence type="ECO:0000259" key="1">
    <source>
        <dbReference type="PROSITE" id="PS50943"/>
    </source>
</evidence>
<dbReference type="CDD" id="cd00093">
    <property type="entry name" value="HTH_XRE"/>
    <property type="match status" value="1"/>
</dbReference>
<evidence type="ECO:0000313" key="2">
    <source>
        <dbReference type="EMBL" id="MCC3265915.1"/>
    </source>
</evidence>
<keyword evidence="3" id="KW-1185">Reference proteome</keyword>
<proteinExistence type="predicted"/>
<dbReference type="SMART" id="SM00530">
    <property type="entry name" value="HTH_XRE"/>
    <property type="match status" value="1"/>
</dbReference>
<dbReference type="Gene3D" id="1.10.260.40">
    <property type="entry name" value="lambda repressor-like DNA-binding domains"/>
    <property type="match status" value="1"/>
</dbReference>
<feature type="domain" description="HTH cro/C1-type" evidence="1">
    <location>
        <begin position="14"/>
        <end position="60"/>
    </location>
</feature>
<organism evidence="2 3">
    <name type="scientific">Arthrobacter gengyunqii</name>
    <dbReference type="NCBI Taxonomy" id="2886940"/>
    <lineage>
        <taxon>Bacteria</taxon>
        <taxon>Bacillati</taxon>
        <taxon>Actinomycetota</taxon>
        <taxon>Actinomycetes</taxon>
        <taxon>Micrococcales</taxon>
        <taxon>Micrococcaceae</taxon>
        <taxon>Arthrobacter</taxon>
    </lineage>
</organism>
<name>A0ABS8GH05_9MICC</name>
<accession>A0ABS8GH05</accession>
<gene>
    <name evidence="2" type="ORF">LJ752_07640</name>
</gene>
<dbReference type="Pfam" id="PF13560">
    <property type="entry name" value="HTH_31"/>
    <property type="match status" value="1"/>
</dbReference>
<comment type="caution">
    <text evidence="2">The sequence shown here is derived from an EMBL/GenBank/DDBJ whole genome shotgun (WGS) entry which is preliminary data.</text>
</comment>
<dbReference type="InterPro" id="IPR001387">
    <property type="entry name" value="Cro/C1-type_HTH"/>
</dbReference>
<dbReference type="RefSeq" id="WP_227890733.1">
    <property type="nucleotide sequence ID" value="NZ_JAJFZQ010000005.1"/>
</dbReference>
<dbReference type="PROSITE" id="PS50943">
    <property type="entry name" value="HTH_CROC1"/>
    <property type="match status" value="1"/>
</dbReference>
<dbReference type="InterPro" id="IPR010982">
    <property type="entry name" value="Lambda_DNA-bd_dom_sf"/>
</dbReference>
<reference evidence="2" key="1">
    <citation type="submission" date="2021-10" db="EMBL/GenBank/DDBJ databases">
        <title>Novel species in genus Arthrobacter.</title>
        <authorList>
            <person name="Liu Y."/>
        </authorList>
    </citation>
    <scope>NUCLEOTIDE SEQUENCE</scope>
    <source>
        <strain evidence="2">Zg-Y786</strain>
    </source>
</reference>
<dbReference type="SUPFAM" id="SSF47413">
    <property type="entry name" value="lambda repressor-like DNA-binding domains"/>
    <property type="match status" value="1"/>
</dbReference>
<evidence type="ECO:0000313" key="3">
    <source>
        <dbReference type="Proteomes" id="UP001139168"/>
    </source>
</evidence>
<sequence length="199" mass="22323">MDTIETAREAGMQLRHLRSQRGLTQQQLADDAGVSRKFVADFESGHERAELGKALQLMQAAGLTVLTDRKNHPLQNIVDACAHSLSEEIGKDDEFALRLLMKTVASILRRDDLHDALLTEPPERLPPKWDRLFKGSIAYALRKQGLQPPAWTRAAKLRSEWYPANPSTSAYTELTKKQTPPELSRVNVFLREKTLIAGG</sequence>